<dbReference type="Proteomes" id="UP000242715">
    <property type="component" value="Unassembled WGS sequence"/>
</dbReference>
<organism evidence="2 3">
    <name type="scientific">Trifolium subterraneum</name>
    <name type="common">Subterranean clover</name>
    <dbReference type="NCBI Taxonomy" id="3900"/>
    <lineage>
        <taxon>Eukaryota</taxon>
        <taxon>Viridiplantae</taxon>
        <taxon>Streptophyta</taxon>
        <taxon>Embryophyta</taxon>
        <taxon>Tracheophyta</taxon>
        <taxon>Spermatophyta</taxon>
        <taxon>Magnoliopsida</taxon>
        <taxon>eudicotyledons</taxon>
        <taxon>Gunneridae</taxon>
        <taxon>Pentapetalae</taxon>
        <taxon>rosids</taxon>
        <taxon>fabids</taxon>
        <taxon>Fabales</taxon>
        <taxon>Fabaceae</taxon>
        <taxon>Papilionoideae</taxon>
        <taxon>50 kb inversion clade</taxon>
        <taxon>NPAAA clade</taxon>
        <taxon>Hologalegina</taxon>
        <taxon>IRL clade</taxon>
        <taxon>Trifolieae</taxon>
        <taxon>Trifolium</taxon>
    </lineage>
</organism>
<sequence length="64" mass="7341">MMALRRGREERRFKGRVGAEEAPKKQQKKESNKVDNGEGGYLILEDGGKSWSFPFDLEIVIPNF</sequence>
<evidence type="ECO:0000313" key="2">
    <source>
        <dbReference type="EMBL" id="GAU40782.1"/>
    </source>
</evidence>
<accession>A0A2Z6NWT9</accession>
<gene>
    <name evidence="2" type="ORF">TSUD_26620</name>
</gene>
<dbReference type="EMBL" id="DF973824">
    <property type="protein sequence ID" value="GAU40782.1"/>
    <property type="molecule type" value="Genomic_DNA"/>
</dbReference>
<proteinExistence type="predicted"/>
<reference evidence="3" key="1">
    <citation type="journal article" date="2017" name="Front. Plant Sci.">
        <title>Climate Clever Clovers: New Paradigm to Reduce the Environmental Footprint of Ruminants by Breeding Low Methanogenic Forages Utilizing Haplotype Variation.</title>
        <authorList>
            <person name="Kaur P."/>
            <person name="Appels R."/>
            <person name="Bayer P.E."/>
            <person name="Keeble-Gagnere G."/>
            <person name="Wang J."/>
            <person name="Hirakawa H."/>
            <person name="Shirasawa K."/>
            <person name="Vercoe P."/>
            <person name="Stefanova K."/>
            <person name="Durmic Z."/>
            <person name="Nichols P."/>
            <person name="Revell C."/>
            <person name="Isobe S.N."/>
            <person name="Edwards D."/>
            <person name="Erskine W."/>
        </authorList>
    </citation>
    <scope>NUCLEOTIDE SEQUENCE [LARGE SCALE GENOMIC DNA]</scope>
    <source>
        <strain evidence="3">cv. Daliak</strain>
    </source>
</reference>
<feature type="region of interest" description="Disordered" evidence="1">
    <location>
        <begin position="1"/>
        <end position="39"/>
    </location>
</feature>
<keyword evidence="3" id="KW-1185">Reference proteome</keyword>
<protein>
    <submittedName>
        <fullName evidence="2">Uncharacterized protein</fullName>
    </submittedName>
</protein>
<evidence type="ECO:0000256" key="1">
    <source>
        <dbReference type="SAM" id="MobiDB-lite"/>
    </source>
</evidence>
<dbReference type="AlphaFoldDB" id="A0A2Z6NWT9"/>
<feature type="compositionally biased region" description="Basic and acidic residues" evidence="1">
    <location>
        <begin position="1"/>
        <end position="36"/>
    </location>
</feature>
<name>A0A2Z6NWT9_TRISU</name>
<evidence type="ECO:0000313" key="3">
    <source>
        <dbReference type="Proteomes" id="UP000242715"/>
    </source>
</evidence>